<dbReference type="Gene3D" id="2.60.40.790">
    <property type="match status" value="1"/>
</dbReference>
<dbReference type="HOGENOM" id="CLU_046737_9_0_10"/>
<keyword evidence="4" id="KW-0346">Stress response</keyword>
<dbReference type="PROSITE" id="PS01031">
    <property type="entry name" value="SHSP"/>
    <property type="match status" value="1"/>
</dbReference>
<dbReference type="SUPFAM" id="SSF49764">
    <property type="entry name" value="HSP20-like chaperones"/>
    <property type="match status" value="1"/>
</dbReference>
<keyword evidence="5" id="KW-1185">Reference proteome</keyword>
<dbReference type="KEGG" id="hhy:Halhy_1997"/>
<dbReference type="eggNOG" id="COG0071">
    <property type="taxonomic scope" value="Bacteria"/>
</dbReference>
<evidence type="ECO:0000259" key="3">
    <source>
        <dbReference type="PROSITE" id="PS01031"/>
    </source>
</evidence>
<evidence type="ECO:0000313" key="4">
    <source>
        <dbReference type="EMBL" id="AEE49882.1"/>
    </source>
</evidence>
<comment type="similarity">
    <text evidence="1 2">Belongs to the small heat shock protein (HSP20) family.</text>
</comment>
<dbReference type="CDD" id="cd06464">
    <property type="entry name" value="ACD_sHsps-like"/>
    <property type="match status" value="1"/>
</dbReference>
<reference key="2">
    <citation type="submission" date="2011-04" db="EMBL/GenBank/DDBJ databases">
        <title>Complete sequence of chromosome of Haliscomenobacter hydrossis DSM 1100.</title>
        <authorList>
            <consortium name="US DOE Joint Genome Institute (JGI-PGF)"/>
            <person name="Lucas S."/>
            <person name="Han J."/>
            <person name="Lapidus A."/>
            <person name="Bruce D."/>
            <person name="Goodwin L."/>
            <person name="Pitluck S."/>
            <person name="Peters L."/>
            <person name="Kyrpides N."/>
            <person name="Mavromatis K."/>
            <person name="Ivanova N."/>
            <person name="Ovchinnikova G."/>
            <person name="Pagani I."/>
            <person name="Daligault H."/>
            <person name="Detter J.C."/>
            <person name="Han C."/>
            <person name="Land M."/>
            <person name="Hauser L."/>
            <person name="Markowitz V."/>
            <person name="Cheng J.-F."/>
            <person name="Hugenholtz P."/>
            <person name="Woyke T."/>
            <person name="Wu D."/>
            <person name="Verbarg S."/>
            <person name="Frueling A."/>
            <person name="Brambilla E."/>
            <person name="Klenk H.-P."/>
            <person name="Eisen J.A."/>
        </authorList>
    </citation>
    <scope>NUCLEOTIDE SEQUENCE</scope>
    <source>
        <strain>DSM 1100</strain>
    </source>
</reference>
<dbReference type="AlphaFoldDB" id="F4KPC8"/>
<evidence type="ECO:0000313" key="5">
    <source>
        <dbReference type="Proteomes" id="UP000008461"/>
    </source>
</evidence>
<sequence length="148" mass="16660">MKVVAVKPQVPSVFVDESLDRLINRFFGPEVSFGPFRDSVENRPAVNIVETEQAFRIELAAPGLNKEDFNIKLEKDTLSISAKKETTTVEGEKVKVREFAYSSFQRNFNLPKTVNAEAIEARYENGVLFLTLPKKEEALPKVQQISVG</sequence>
<dbReference type="InterPro" id="IPR031107">
    <property type="entry name" value="Small_HSP"/>
</dbReference>
<feature type="domain" description="SHSP" evidence="3">
    <location>
        <begin position="37"/>
        <end position="148"/>
    </location>
</feature>
<dbReference type="PANTHER" id="PTHR11527">
    <property type="entry name" value="HEAT-SHOCK PROTEIN 20 FAMILY MEMBER"/>
    <property type="match status" value="1"/>
</dbReference>
<name>F4KPC8_HALH1</name>
<proteinExistence type="inferred from homology"/>
<dbReference type="InterPro" id="IPR008978">
    <property type="entry name" value="HSP20-like_chaperone"/>
</dbReference>
<dbReference type="InterPro" id="IPR002068">
    <property type="entry name" value="A-crystallin/Hsp20_dom"/>
</dbReference>
<organism evidence="4 5">
    <name type="scientific">Haliscomenobacter hydrossis (strain ATCC 27775 / DSM 1100 / LMG 10767 / O)</name>
    <dbReference type="NCBI Taxonomy" id="760192"/>
    <lineage>
        <taxon>Bacteria</taxon>
        <taxon>Pseudomonadati</taxon>
        <taxon>Bacteroidota</taxon>
        <taxon>Saprospiria</taxon>
        <taxon>Saprospirales</taxon>
        <taxon>Haliscomenobacteraceae</taxon>
        <taxon>Haliscomenobacter</taxon>
    </lineage>
</organism>
<evidence type="ECO:0000256" key="2">
    <source>
        <dbReference type="RuleBase" id="RU003616"/>
    </source>
</evidence>
<protein>
    <submittedName>
        <fullName evidence="4">Heat shock protein Hsp20</fullName>
    </submittedName>
</protein>
<reference evidence="4 5" key="1">
    <citation type="journal article" date="2011" name="Stand. Genomic Sci.">
        <title>Complete genome sequence of Haliscomenobacter hydrossis type strain (O).</title>
        <authorList>
            <consortium name="US DOE Joint Genome Institute (JGI-PGF)"/>
            <person name="Daligault H."/>
            <person name="Lapidus A."/>
            <person name="Zeytun A."/>
            <person name="Nolan M."/>
            <person name="Lucas S."/>
            <person name="Del Rio T.G."/>
            <person name="Tice H."/>
            <person name="Cheng J.F."/>
            <person name="Tapia R."/>
            <person name="Han C."/>
            <person name="Goodwin L."/>
            <person name="Pitluck S."/>
            <person name="Liolios K."/>
            <person name="Pagani I."/>
            <person name="Ivanova N."/>
            <person name="Huntemann M."/>
            <person name="Mavromatis K."/>
            <person name="Mikhailova N."/>
            <person name="Pati A."/>
            <person name="Chen A."/>
            <person name="Palaniappan K."/>
            <person name="Land M."/>
            <person name="Hauser L."/>
            <person name="Brambilla E.M."/>
            <person name="Rohde M."/>
            <person name="Verbarg S."/>
            <person name="Goker M."/>
            <person name="Bristow J."/>
            <person name="Eisen J.A."/>
            <person name="Markowitz V."/>
            <person name="Hugenholtz P."/>
            <person name="Kyrpides N.C."/>
            <person name="Klenk H.P."/>
            <person name="Woyke T."/>
        </authorList>
    </citation>
    <scope>NUCLEOTIDE SEQUENCE [LARGE SCALE GENOMIC DNA]</scope>
    <source>
        <strain evidence="5">ATCC 27775 / DSM 1100 / LMG 10767 / O</strain>
    </source>
</reference>
<dbReference type="Proteomes" id="UP000008461">
    <property type="component" value="Chromosome"/>
</dbReference>
<dbReference type="EMBL" id="CP002691">
    <property type="protein sequence ID" value="AEE49882.1"/>
    <property type="molecule type" value="Genomic_DNA"/>
</dbReference>
<gene>
    <name evidence="4" type="ordered locus">Halhy_1997</name>
</gene>
<dbReference type="STRING" id="760192.Halhy_1997"/>
<accession>F4KPC8</accession>
<evidence type="ECO:0000256" key="1">
    <source>
        <dbReference type="PROSITE-ProRule" id="PRU00285"/>
    </source>
</evidence>
<dbReference type="Pfam" id="PF00011">
    <property type="entry name" value="HSP20"/>
    <property type="match status" value="1"/>
</dbReference>
<dbReference type="RefSeq" id="WP_013764435.1">
    <property type="nucleotide sequence ID" value="NC_015510.1"/>
</dbReference>
<dbReference type="OrthoDB" id="9814487at2"/>